<dbReference type="SUPFAM" id="SSF52540">
    <property type="entry name" value="P-loop containing nucleoside triphosphate hydrolases"/>
    <property type="match status" value="1"/>
</dbReference>
<evidence type="ECO:0000313" key="3">
    <source>
        <dbReference type="EMBL" id="QJR99751.1"/>
    </source>
</evidence>
<sequence length="653" mass="70807">MKINRLEIDAFMAIGQITVDLDSKGLVLIQGENEDDSSQNSNGSGKSTVAEALCWALYNETARGDGGDDIVNRKLKKGTRVMVQLVDGPRTYNVIRHRKHPVHKNRVLLIDVTNPEDPVDMTQGTDKATQDVIIKLVGCTSEVFRAAIYSGQEAHIDLPSLTDKSLKTIVEEAAGIDKMQEAHTIARGRMTEKKAAVTTLENTIASHKSVIESSLRSVAHLTGERDRYEESRLAKAAAERTAMGEAVAKAKTVQVEIAALDEAGMIAERAAVTERLASVDGERTELSRLITESGAARLKLTTAQSRLGEAKAAATRCKEIIANAEAEVGTKCDSCGHTLGTEDVAGRIESVKGMAVRHIHSAKSIAAEIAEAEAEFTATKDALEKFKASMTDLTAETARLSELDASQARLNTLKMNLQSLVDSAKSHKARAESIESEANPHLSSIEKAQAQIKDTEELVVVLTANLREAIKELEVAERVVDVFSPAGIRAHILDTVTPFLNDRTSRYLGILSDGNIRAAWNTISTTAKGELREKFEIGVTSATGGSSYRSLSGGEKRKVRLATALALQDLVSSRAAKPIRLWIGDEIDDAVDDAGLERLMTVLEEKAKEKGTVLIISHNPIRDWVRQHVIVRKKDGLAEMEGVLCVERDTVGE</sequence>
<gene>
    <name evidence="3" type="primary">atpase</name>
</gene>
<dbReference type="GO" id="GO:0016887">
    <property type="term" value="F:ATP hydrolysis activity"/>
    <property type="evidence" value="ECO:0007669"/>
    <property type="project" value="InterPro"/>
</dbReference>
<dbReference type="PANTHER" id="PTHR32114:SF2">
    <property type="entry name" value="ABC TRANSPORTER ABCH.3"/>
    <property type="match status" value="1"/>
</dbReference>
<dbReference type="Gene3D" id="3.40.50.300">
    <property type="entry name" value="P-loop containing nucleotide triphosphate hydrolases"/>
    <property type="match status" value="2"/>
</dbReference>
<dbReference type="RefSeq" id="WP_181715886.1">
    <property type="nucleotide sequence ID" value="NZ_CP066814.1"/>
</dbReference>
<accession>A0A6M4NPT2</accession>
<dbReference type="PANTHER" id="PTHR32114">
    <property type="entry name" value="ABC TRANSPORTER ABCH.3"/>
    <property type="match status" value="1"/>
</dbReference>
<name>A0A6M4NPT2_AERCA</name>
<feature type="coiled-coil region" evidence="1">
    <location>
        <begin position="417"/>
        <end position="479"/>
    </location>
</feature>
<evidence type="ECO:0000259" key="2">
    <source>
        <dbReference type="Pfam" id="PF13476"/>
    </source>
</evidence>
<keyword evidence="1" id="KW-0175">Coiled coil</keyword>
<dbReference type="Pfam" id="PF13476">
    <property type="entry name" value="AAA_23"/>
    <property type="match status" value="1"/>
</dbReference>
<feature type="domain" description="Rad50/SbcC-type AAA" evidence="2">
    <location>
        <begin position="5"/>
        <end position="179"/>
    </location>
</feature>
<keyword evidence="3" id="KW-0614">Plasmid</keyword>
<protein>
    <submittedName>
        <fullName evidence="3">AAA family ATPase</fullName>
    </submittedName>
</protein>
<dbReference type="InterPro" id="IPR027417">
    <property type="entry name" value="P-loop_NTPase"/>
</dbReference>
<reference evidence="3" key="1">
    <citation type="submission" date="2019-10" db="EMBL/GenBank/DDBJ databases">
        <authorList>
            <person name="Zhou D."/>
            <person name="Cheng Q."/>
        </authorList>
    </citation>
    <scope>NUCLEOTIDE SEQUENCE</scope>
    <source>
        <strain evidence="3">1507-17068</strain>
        <plasmid evidence="3">p717068-IMP</plasmid>
    </source>
</reference>
<organism evidence="3">
    <name type="scientific">Aeromonas caviae</name>
    <name type="common">Aeromonas punctata</name>
    <dbReference type="NCBI Taxonomy" id="648"/>
    <lineage>
        <taxon>Bacteria</taxon>
        <taxon>Pseudomonadati</taxon>
        <taxon>Pseudomonadota</taxon>
        <taxon>Gammaproteobacteria</taxon>
        <taxon>Aeromonadales</taxon>
        <taxon>Aeromonadaceae</taxon>
        <taxon>Aeromonas</taxon>
    </lineage>
</organism>
<dbReference type="GO" id="GO:0006302">
    <property type="term" value="P:double-strand break repair"/>
    <property type="evidence" value="ECO:0007669"/>
    <property type="project" value="InterPro"/>
</dbReference>
<dbReference type="EMBL" id="MN629346">
    <property type="protein sequence ID" value="QJR99751.1"/>
    <property type="molecule type" value="Genomic_DNA"/>
</dbReference>
<geneLocation type="plasmid" evidence="3">
    <name>p717068-IMP</name>
</geneLocation>
<evidence type="ECO:0000256" key="1">
    <source>
        <dbReference type="SAM" id="Coils"/>
    </source>
</evidence>
<dbReference type="AlphaFoldDB" id="A0A6M4NPT2"/>
<dbReference type="InterPro" id="IPR038729">
    <property type="entry name" value="Rad50/SbcC_AAA"/>
</dbReference>
<proteinExistence type="predicted"/>